<evidence type="ECO:0000256" key="12">
    <source>
        <dbReference type="RuleBase" id="RU000483"/>
    </source>
</evidence>
<dbReference type="PANTHER" id="PTHR11410">
    <property type="entry name" value="ATP SYNTHASE SUBUNIT A"/>
    <property type="match status" value="1"/>
</dbReference>
<dbReference type="Proteomes" id="UP000035900">
    <property type="component" value="Unassembled WGS sequence"/>
</dbReference>
<proteinExistence type="inferred from homology"/>
<comment type="similarity">
    <text evidence="2 11 12">Belongs to the ATPase A chain family.</text>
</comment>
<evidence type="ECO:0000256" key="2">
    <source>
        <dbReference type="ARBA" id="ARBA00006810"/>
    </source>
</evidence>
<dbReference type="AlphaFoldDB" id="A0A0J7J3D4"/>
<evidence type="ECO:0000256" key="4">
    <source>
        <dbReference type="ARBA" id="ARBA00022547"/>
    </source>
</evidence>
<keyword evidence="11" id="KW-1003">Cell membrane</keyword>
<dbReference type="EMBL" id="LFNG01000001">
    <property type="protein sequence ID" value="KMQ72717.1"/>
    <property type="molecule type" value="Genomic_DNA"/>
</dbReference>
<accession>A0A0J7J3D4</accession>
<evidence type="ECO:0000256" key="13">
    <source>
        <dbReference type="SAM" id="SignalP"/>
    </source>
</evidence>
<organism evidence="14 15">
    <name type="scientific">Chryseobacterium koreense CCUG 49689</name>
    <dbReference type="NCBI Taxonomy" id="1304281"/>
    <lineage>
        <taxon>Bacteria</taxon>
        <taxon>Pseudomonadati</taxon>
        <taxon>Bacteroidota</taxon>
        <taxon>Flavobacteriia</taxon>
        <taxon>Flavobacteriales</taxon>
        <taxon>Weeksellaceae</taxon>
        <taxon>Chryseobacterium group</taxon>
        <taxon>Chryseobacterium</taxon>
    </lineage>
</organism>
<keyword evidence="6 11" id="KW-0375">Hydrogen ion transport</keyword>
<dbReference type="GO" id="GO:0046933">
    <property type="term" value="F:proton-transporting ATP synthase activity, rotational mechanism"/>
    <property type="evidence" value="ECO:0007669"/>
    <property type="project" value="UniProtKB-UniRule"/>
</dbReference>
<feature type="chain" id="PRO_5005289092" description="ATP synthase subunit a" evidence="13">
    <location>
        <begin position="21"/>
        <end position="386"/>
    </location>
</feature>
<reference evidence="14 15" key="1">
    <citation type="journal article" date="2004" name="Int. J. Syst. Evol. Microbiol.">
        <title>Kaistella koreensis gen. nov., sp. nov., a novel member of the Chryseobacterium-Bergeyella-Riemerella branch.</title>
        <authorList>
            <person name="Kim M.K."/>
            <person name="Im W.T."/>
            <person name="Shin Y.K."/>
            <person name="Lim J.H."/>
            <person name="Kim S.H."/>
            <person name="Lee B.C."/>
            <person name="Park M.Y."/>
            <person name="Lee K.Y."/>
            <person name="Lee S.T."/>
        </authorList>
    </citation>
    <scope>NUCLEOTIDE SEQUENCE [LARGE SCALE GENOMIC DNA]</scope>
    <source>
        <strain evidence="14 15">CCUG 49689</strain>
    </source>
</reference>
<dbReference type="STRING" id="1304281.ACM44_01105"/>
<keyword evidence="9 11" id="KW-0472">Membrane</keyword>
<name>A0A0J7J3D4_9FLAO</name>
<dbReference type="PANTHER" id="PTHR11410:SF0">
    <property type="entry name" value="ATP SYNTHASE SUBUNIT A"/>
    <property type="match status" value="1"/>
</dbReference>
<dbReference type="SUPFAM" id="SSF81336">
    <property type="entry name" value="F1F0 ATP synthase subunit A"/>
    <property type="match status" value="1"/>
</dbReference>
<dbReference type="Pfam" id="PF00119">
    <property type="entry name" value="ATP-synt_A"/>
    <property type="match status" value="1"/>
</dbReference>
<evidence type="ECO:0000256" key="3">
    <source>
        <dbReference type="ARBA" id="ARBA00022448"/>
    </source>
</evidence>
<dbReference type="HAMAP" id="MF_01393">
    <property type="entry name" value="ATP_synth_a_bact"/>
    <property type="match status" value="1"/>
</dbReference>
<comment type="caution">
    <text evidence="14">The sequence shown here is derived from an EMBL/GenBank/DDBJ whole genome shotgun (WGS) entry which is preliminary data.</text>
</comment>
<comment type="subcellular location">
    <subcellularLocation>
        <location evidence="11 12">Cell membrane</location>
        <topology evidence="11 12">Multi-pass membrane protein</topology>
    </subcellularLocation>
    <subcellularLocation>
        <location evidence="1">Membrane</location>
        <topology evidence="1">Multi-pass membrane protein</topology>
    </subcellularLocation>
</comment>
<feature type="transmembrane region" description="Helical" evidence="11">
    <location>
        <begin position="311"/>
        <end position="328"/>
    </location>
</feature>
<evidence type="ECO:0000256" key="10">
    <source>
        <dbReference type="ARBA" id="ARBA00023310"/>
    </source>
</evidence>
<dbReference type="CDD" id="cd00310">
    <property type="entry name" value="ATP-synt_Fo_a_6"/>
    <property type="match status" value="1"/>
</dbReference>
<evidence type="ECO:0000256" key="9">
    <source>
        <dbReference type="ARBA" id="ARBA00023136"/>
    </source>
</evidence>
<dbReference type="GO" id="GO:0005886">
    <property type="term" value="C:plasma membrane"/>
    <property type="evidence" value="ECO:0007669"/>
    <property type="project" value="UniProtKB-SubCell"/>
</dbReference>
<dbReference type="RefSeq" id="WP_048498245.1">
    <property type="nucleotide sequence ID" value="NZ_LFNG01000001.1"/>
</dbReference>
<evidence type="ECO:0000256" key="11">
    <source>
        <dbReference type="HAMAP-Rule" id="MF_01393"/>
    </source>
</evidence>
<evidence type="ECO:0000313" key="15">
    <source>
        <dbReference type="Proteomes" id="UP000035900"/>
    </source>
</evidence>
<feature type="transmembrane region" description="Helical" evidence="11">
    <location>
        <begin position="218"/>
        <end position="242"/>
    </location>
</feature>
<keyword evidence="4 11" id="KW-0138">CF(0)</keyword>
<keyword evidence="10 11" id="KW-0066">ATP synthesis</keyword>
<keyword evidence="8 11" id="KW-0406">Ion transport</keyword>
<evidence type="ECO:0000256" key="1">
    <source>
        <dbReference type="ARBA" id="ARBA00004141"/>
    </source>
</evidence>
<dbReference type="InterPro" id="IPR000568">
    <property type="entry name" value="ATP_synth_F0_asu"/>
</dbReference>
<dbReference type="InterPro" id="IPR035908">
    <property type="entry name" value="F0_ATP_A_sf"/>
</dbReference>
<dbReference type="InterPro" id="IPR045083">
    <property type="entry name" value="ATP_synth_F0_asu_bact/mt"/>
</dbReference>
<feature type="transmembrane region" description="Helical" evidence="11">
    <location>
        <begin position="248"/>
        <end position="266"/>
    </location>
</feature>
<keyword evidence="15" id="KW-1185">Reference proteome</keyword>
<dbReference type="Gene3D" id="1.20.120.220">
    <property type="entry name" value="ATP synthase, F0 complex, subunit A"/>
    <property type="match status" value="1"/>
</dbReference>
<evidence type="ECO:0000256" key="8">
    <source>
        <dbReference type="ARBA" id="ARBA00023065"/>
    </source>
</evidence>
<evidence type="ECO:0000256" key="5">
    <source>
        <dbReference type="ARBA" id="ARBA00022692"/>
    </source>
</evidence>
<feature type="signal peptide" evidence="13">
    <location>
        <begin position="1"/>
        <end position="20"/>
    </location>
</feature>
<feature type="transmembrane region" description="Helical" evidence="11">
    <location>
        <begin position="161"/>
        <end position="179"/>
    </location>
</feature>
<dbReference type="NCBIfam" id="TIGR01131">
    <property type="entry name" value="ATP_synt_6_or_A"/>
    <property type="match status" value="1"/>
</dbReference>
<keyword evidence="5 11" id="KW-0812">Transmembrane</keyword>
<protein>
    <recommendedName>
        <fullName evidence="11 12">ATP synthase subunit a</fullName>
    </recommendedName>
    <alternativeName>
        <fullName evidence="11">ATP synthase F0 sector subunit a</fullName>
    </alternativeName>
    <alternativeName>
        <fullName evidence="11">F-ATPase subunit 6</fullName>
    </alternativeName>
</protein>
<dbReference type="OrthoDB" id="9809130at2"/>
<evidence type="ECO:0000313" key="14">
    <source>
        <dbReference type="EMBL" id="KMQ72717.1"/>
    </source>
</evidence>
<evidence type="ECO:0000256" key="6">
    <source>
        <dbReference type="ARBA" id="ARBA00022781"/>
    </source>
</evidence>
<feature type="transmembrane region" description="Helical" evidence="11">
    <location>
        <begin position="286"/>
        <end position="305"/>
    </location>
</feature>
<dbReference type="PATRIC" id="fig|1304281.5.peg.230"/>
<keyword evidence="7 11" id="KW-1133">Transmembrane helix</keyword>
<dbReference type="PRINTS" id="PR00123">
    <property type="entry name" value="ATPASEA"/>
</dbReference>
<evidence type="ECO:0000256" key="7">
    <source>
        <dbReference type="ARBA" id="ARBA00022989"/>
    </source>
</evidence>
<dbReference type="GO" id="GO:0045259">
    <property type="term" value="C:proton-transporting ATP synthase complex"/>
    <property type="evidence" value="ECO:0007669"/>
    <property type="project" value="UniProtKB-KW"/>
</dbReference>
<keyword evidence="13" id="KW-0732">Signal</keyword>
<feature type="transmembrane region" description="Helical" evidence="11">
    <location>
        <begin position="335"/>
        <end position="359"/>
    </location>
</feature>
<comment type="function">
    <text evidence="11 12">Key component of the proton channel; it plays a direct role in the translocation of protons across the membrane.</text>
</comment>
<keyword evidence="3 11" id="KW-0813">Transport</keyword>
<sequence>MLKRVVLVLGFLSTFSIANAQHETAAASATQQETEAKAPLSEKEKSMEEVNAFKQHHVLDGHSFTILAKKNADGTETPIGFPLPVIFYDEANGLHMMMSSAFQPTTDAHGNKYEIVESNGAKYALFHERILKANADGTLNFDEHHHATNEKVWDFSLTKSVLMIIVTALLMLWIFGSMAKNYKKSLVPSGAGKLMEPIVLFIRDDIAKPNIGHNYKKYMSYLLTVFFFILFLNLFGLMPFGINVTGNIAITFALAIITFFITQFTANKHYWQHIFWMPGLPWPMKLIMMPIEVIGMFIKPFSLLIRLFANMSAGHLIVMSLIGLIYVFKNVIAGVAFPFLTFVLYLLEVLVAFLQAYIFTMLSAVYFGMANEEHGHEGEEGGLSTH</sequence>
<gene>
    <name evidence="11" type="primary">atpB</name>
    <name evidence="14" type="ORF">ACM44_01105</name>
</gene>